<dbReference type="SUPFAM" id="SSF46992">
    <property type="entry name" value="Ribosomal protein S20"/>
    <property type="match status" value="1"/>
</dbReference>
<dbReference type="EMBL" id="MF101420">
    <property type="protein sequence ID" value="ARW61873.1"/>
    <property type="molecule type" value="Genomic_DNA"/>
</dbReference>
<evidence type="ECO:0000313" key="6">
    <source>
        <dbReference type="EMBL" id="ARW61873.1"/>
    </source>
</evidence>
<comment type="similarity">
    <text evidence="1">Belongs to the bacterial ribosomal protein bS20 family.</text>
</comment>
<dbReference type="GO" id="GO:0006412">
    <property type="term" value="P:translation"/>
    <property type="evidence" value="ECO:0007669"/>
    <property type="project" value="InterPro"/>
</dbReference>
<keyword evidence="6" id="KW-0150">Chloroplast</keyword>
<dbReference type="GO" id="GO:0003735">
    <property type="term" value="F:structural constituent of ribosome"/>
    <property type="evidence" value="ECO:0007669"/>
    <property type="project" value="InterPro"/>
</dbReference>
<dbReference type="AlphaFoldDB" id="A0A1Z1M7L1"/>
<dbReference type="Gene3D" id="1.20.58.110">
    <property type="entry name" value="Ribosomal protein S20"/>
    <property type="match status" value="1"/>
</dbReference>
<protein>
    <submittedName>
        <fullName evidence="6">Ribosomal protein S20</fullName>
    </submittedName>
</protein>
<dbReference type="GO" id="GO:0070181">
    <property type="term" value="F:small ribosomal subunit rRNA binding"/>
    <property type="evidence" value="ECO:0007669"/>
    <property type="project" value="TreeGrafter"/>
</dbReference>
<keyword evidence="2" id="KW-0699">rRNA-binding</keyword>
<keyword evidence="4 6" id="KW-0689">Ribosomal protein</keyword>
<evidence type="ECO:0000256" key="1">
    <source>
        <dbReference type="ARBA" id="ARBA00007634"/>
    </source>
</evidence>
<proteinExistence type="inferred from homology"/>
<dbReference type="Pfam" id="PF01649">
    <property type="entry name" value="Ribosomal_S20p"/>
    <property type="match status" value="1"/>
</dbReference>
<dbReference type="GO" id="GO:0015935">
    <property type="term" value="C:small ribosomal subunit"/>
    <property type="evidence" value="ECO:0007669"/>
    <property type="project" value="TreeGrafter"/>
</dbReference>
<dbReference type="InterPro" id="IPR002583">
    <property type="entry name" value="Ribosomal_bS20"/>
</dbReference>
<dbReference type="PANTHER" id="PTHR33398">
    <property type="entry name" value="30S RIBOSOMAL PROTEIN S20"/>
    <property type="match status" value="1"/>
</dbReference>
<evidence type="ECO:0000256" key="2">
    <source>
        <dbReference type="ARBA" id="ARBA00022730"/>
    </source>
</evidence>
<sequence>MPKTKSHVKNSKIILRNRYLNRKYKLMIKKAIKTYLLSIKNISSNNSKEDFNRCLNNLSIVYKTIDKAVKRKVLHKNTASRKKSRLASMIN</sequence>
<organism evidence="6">
    <name type="scientific">Symphyocladiella dendroidea</name>
    <dbReference type="NCBI Taxonomy" id="2506487"/>
    <lineage>
        <taxon>Eukaryota</taxon>
        <taxon>Rhodophyta</taxon>
        <taxon>Florideophyceae</taxon>
        <taxon>Rhodymeniophycidae</taxon>
        <taxon>Ceramiales</taxon>
        <taxon>Rhodomelaceae</taxon>
        <taxon>Pterosiphonieae</taxon>
        <taxon>Symphyocladiella</taxon>
    </lineage>
</organism>
<dbReference type="RefSeq" id="YP_009393311.1">
    <property type="nucleotide sequence ID" value="NC_035267.1"/>
</dbReference>
<name>A0A1Z1M7L1_9FLOR</name>
<geneLocation type="chloroplast" evidence="6"/>
<dbReference type="InterPro" id="IPR036510">
    <property type="entry name" value="Ribosomal_bS20_sf"/>
</dbReference>
<keyword evidence="5" id="KW-0687">Ribonucleoprotein</keyword>
<accession>A0A1Z1M7L1</accession>
<keyword evidence="6" id="KW-0934">Plastid</keyword>
<dbReference type="PANTHER" id="PTHR33398:SF1">
    <property type="entry name" value="SMALL RIBOSOMAL SUBUNIT PROTEIN BS20C"/>
    <property type="match status" value="1"/>
</dbReference>
<gene>
    <name evidence="6" type="primary">rps20</name>
</gene>
<dbReference type="GeneID" id="33354985"/>
<evidence type="ECO:0000256" key="4">
    <source>
        <dbReference type="ARBA" id="ARBA00022980"/>
    </source>
</evidence>
<evidence type="ECO:0000256" key="3">
    <source>
        <dbReference type="ARBA" id="ARBA00022884"/>
    </source>
</evidence>
<evidence type="ECO:0000256" key="5">
    <source>
        <dbReference type="ARBA" id="ARBA00023274"/>
    </source>
</evidence>
<reference evidence="6" key="1">
    <citation type="journal article" date="2017" name="J. Phycol.">
        <title>Analysis of chloroplast genomes and a supermatrix inform reclassification of the Rhodomelaceae (Rhodophyta).</title>
        <authorList>
            <person name="Diaz-Tapia P."/>
            <person name="Maggs C.A."/>
            <person name="West J.A."/>
            <person name="Verbruggen H."/>
        </authorList>
    </citation>
    <scope>NUCLEOTIDE SEQUENCE</scope>
    <source>
        <strain evidence="6">JW3780</strain>
    </source>
</reference>
<keyword evidence="3" id="KW-0694">RNA-binding</keyword>
<dbReference type="NCBIfam" id="TIGR00029">
    <property type="entry name" value="S20"/>
    <property type="match status" value="1"/>
</dbReference>